<sequence>MEYIKEVNINEAIIHVLDNNADEPILNEYALDLDEEKYNFLLKHIQKCLKDEDLKYGVFNSERNIVKDLSQEYLNGENNLLVVSKELARQMFILMRSKGSIPSCDLIVVSFTTEFGPILGIFKMDYIKNYVHTIEFVDNKLGIDIVPQFTGLPGFSQRIQKCAFLKPIRKENNFDLMVIDKRIKTKESSDKEDQGYGSNYFINDYLGCTIVDNERDITKNFVKAAEKFTQNTFPENADKAEAVRSTIKRKLKQEDNIDIRELSEEMFPENHEIKEKFVEFIAERGVSENISLDKEWIDKKLKRVRLKIDKDIDLYVDEETYHDNSRFEIQRNGDGTINMVIKHVSNYVQK</sequence>
<comment type="caution">
    <text evidence="1">The sequence shown here is derived from an EMBL/GenBank/DDBJ whole genome shotgun (WGS) entry which is preliminary data.</text>
</comment>
<evidence type="ECO:0008006" key="3">
    <source>
        <dbReference type="Google" id="ProtNLM"/>
    </source>
</evidence>
<dbReference type="Pfam" id="PF04245">
    <property type="entry name" value="NA37"/>
    <property type="match status" value="1"/>
</dbReference>
<name>A0A401UTQ4_9CLOT</name>
<evidence type="ECO:0000313" key="1">
    <source>
        <dbReference type="EMBL" id="GCD12942.1"/>
    </source>
</evidence>
<dbReference type="GeneID" id="77243195"/>
<dbReference type="EMBL" id="BHYK01000046">
    <property type="protein sequence ID" value="GCD12942.1"/>
    <property type="molecule type" value="Genomic_DNA"/>
</dbReference>
<dbReference type="GO" id="GO:0009295">
    <property type="term" value="C:nucleoid"/>
    <property type="evidence" value="ECO:0007669"/>
    <property type="project" value="InterPro"/>
</dbReference>
<dbReference type="RefSeq" id="WP_125006031.1">
    <property type="nucleotide sequence ID" value="NZ_BHYK01000046.1"/>
</dbReference>
<organism evidence="1 2">
    <name type="scientific">Clostridium tagluense</name>
    <dbReference type="NCBI Taxonomy" id="360422"/>
    <lineage>
        <taxon>Bacteria</taxon>
        <taxon>Bacillati</taxon>
        <taxon>Bacillota</taxon>
        <taxon>Clostridia</taxon>
        <taxon>Eubacteriales</taxon>
        <taxon>Clostridiaceae</taxon>
        <taxon>Clostridium</taxon>
    </lineage>
</organism>
<accession>A0A401UTQ4</accession>
<reference evidence="1 2" key="1">
    <citation type="submission" date="2018-11" db="EMBL/GenBank/DDBJ databases">
        <title>Genome sequencing and assembly of Clostridium tagluense strain A121.</title>
        <authorList>
            <person name="Murakami T."/>
            <person name="Segawa T."/>
            <person name="Shcherbakova V.A."/>
            <person name="Mori H."/>
            <person name="Yoshimura Y."/>
        </authorList>
    </citation>
    <scope>NUCLEOTIDE SEQUENCE [LARGE SCALE GENOMIC DNA]</scope>
    <source>
        <strain evidence="1 2">A121</strain>
    </source>
</reference>
<dbReference type="InterPro" id="IPR007358">
    <property type="entry name" value="Nucleoid_associated_NdpA"/>
</dbReference>
<proteinExistence type="predicted"/>
<dbReference type="AlphaFoldDB" id="A0A401UTQ4"/>
<gene>
    <name evidence="1" type="ORF">Ctaglu_45650</name>
</gene>
<dbReference type="Proteomes" id="UP000287872">
    <property type="component" value="Unassembled WGS sequence"/>
</dbReference>
<evidence type="ECO:0000313" key="2">
    <source>
        <dbReference type="Proteomes" id="UP000287872"/>
    </source>
</evidence>
<keyword evidence="2" id="KW-1185">Reference proteome</keyword>
<protein>
    <recommendedName>
        <fullName evidence="3">Nucleoid-associated bacterial protein</fullName>
    </recommendedName>
</protein>
<dbReference type="OrthoDB" id="3171075at2"/>